<comment type="similarity">
    <text evidence="2 10">Belongs to the cytochrome P450 family.</text>
</comment>
<dbReference type="GO" id="GO:0005506">
    <property type="term" value="F:iron ion binding"/>
    <property type="evidence" value="ECO:0007669"/>
    <property type="project" value="InterPro"/>
</dbReference>
<dbReference type="OMA" id="IAWASYG"/>
<protein>
    <submittedName>
        <fullName evidence="12">Oxidoreductase</fullName>
        <ecNumber evidence="12">1.14.14.-</ecNumber>
    </submittedName>
    <submittedName>
        <fullName evidence="13">Putative cytochrome P450</fullName>
    </submittedName>
</protein>
<dbReference type="GO" id="GO:0016020">
    <property type="term" value="C:membrane"/>
    <property type="evidence" value="ECO:0007669"/>
    <property type="project" value="UniProtKB-SubCell"/>
</dbReference>
<dbReference type="EC" id="1.14.14.-" evidence="12"/>
<gene>
    <name evidence="13" type="ORF">HannXRQ_Chr02g0039991</name>
    <name evidence="12" type="ORF">HanXRQr2_Chr02g0054771</name>
</gene>
<keyword evidence="7 10" id="KW-0503">Monooxygenase</keyword>
<dbReference type="EMBL" id="MNCJ02000317">
    <property type="protein sequence ID" value="KAF5817587.1"/>
    <property type="molecule type" value="Genomic_DNA"/>
</dbReference>
<dbReference type="InterPro" id="IPR036396">
    <property type="entry name" value="Cyt_P450_sf"/>
</dbReference>
<evidence type="ECO:0000256" key="8">
    <source>
        <dbReference type="ARBA" id="ARBA00023136"/>
    </source>
</evidence>
<dbReference type="SUPFAM" id="SSF48264">
    <property type="entry name" value="Cytochrome P450"/>
    <property type="match status" value="1"/>
</dbReference>
<dbReference type="InterPro" id="IPR050651">
    <property type="entry name" value="Plant_Cytochrome_P450_Monoox"/>
</dbReference>
<keyword evidence="6 9" id="KW-0408">Iron</keyword>
<dbReference type="GO" id="GO:0020037">
    <property type="term" value="F:heme binding"/>
    <property type="evidence" value="ECO:0007669"/>
    <property type="project" value="InterPro"/>
</dbReference>
<accession>A0A251VG65</accession>
<reference evidence="12" key="3">
    <citation type="submission" date="2020-06" db="EMBL/GenBank/DDBJ databases">
        <title>Helianthus annuus Genome sequencing and assembly Release 2.</title>
        <authorList>
            <person name="Gouzy J."/>
            <person name="Langlade N."/>
            <person name="Munos S."/>
        </authorList>
    </citation>
    <scope>NUCLEOTIDE SEQUENCE</scope>
    <source>
        <tissue evidence="12">Leaves</tissue>
    </source>
</reference>
<evidence type="ECO:0000256" key="5">
    <source>
        <dbReference type="ARBA" id="ARBA00023002"/>
    </source>
</evidence>
<dbReference type="EMBL" id="CM007891">
    <property type="protein sequence ID" value="OTG33922.1"/>
    <property type="molecule type" value="Genomic_DNA"/>
</dbReference>
<dbReference type="Gene3D" id="1.10.630.10">
    <property type="entry name" value="Cytochrome P450"/>
    <property type="match status" value="1"/>
</dbReference>
<keyword evidence="8 11" id="KW-0472">Membrane</keyword>
<name>A0A251VG65_HELAN</name>
<keyword evidence="5 10" id="KW-0560">Oxidoreductase</keyword>
<evidence type="ECO:0000256" key="9">
    <source>
        <dbReference type="PIRSR" id="PIRSR602401-1"/>
    </source>
</evidence>
<comment type="cofactor">
    <cofactor evidence="9">
        <name>heme</name>
        <dbReference type="ChEBI" id="CHEBI:30413"/>
    </cofactor>
</comment>
<dbReference type="PROSITE" id="PS00086">
    <property type="entry name" value="CYTOCHROME_P450"/>
    <property type="match status" value="1"/>
</dbReference>
<evidence type="ECO:0000256" key="11">
    <source>
        <dbReference type="SAM" id="Phobius"/>
    </source>
</evidence>
<keyword evidence="11" id="KW-1133">Transmembrane helix</keyword>
<dbReference type="InParanoid" id="A0A251VG65"/>
<reference evidence="12 14" key="1">
    <citation type="journal article" date="2017" name="Nature">
        <title>The sunflower genome provides insights into oil metabolism, flowering and Asterid evolution.</title>
        <authorList>
            <person name="Badouin H."/>
            <person name="Gouzy J."/>
            <person name="Grassa C.J."/>
            <person name="Murat F."/>
            <person name="Staton S.E."/>
            <person name="Cottret L."/>
            <person name="Lelandais-Briere C."/>
            <person name="Owens G.L."/>
            <person name="Carrere S."/>
            <person name="Mayjonade B."/>
            <person name="Legrand L."/>
            <person name="Gill N."/>
            <person name="Kane N.C."/>
            <person name="Bowers J.E."/>
            <person name="Hubner S."/>
            <person name="Bellec A."/>
            <person name="Berard A."/>
            <person name="Berges H."/>
            <person name="Blanchet N."/>
            <person name="Boniface M.C."/>
            <person name="Brunel D."/>
            <person name="Catrice O."/>
            <person name="Chaidir N."/>
            <person name="Claudel C."/>
            <person name="Donnadieu C."/>
            <person name="Faraut T."/>
            <person name="Fievet G."/>
            <person name="Helmstetter N."/>
            <person name="King M."/>
            <person name="Knapp S.J."/>
            <person name="Lai Z."/>
            <person name="Le Paslier M.C."/>
            <person name="Lippi Y."/>
            <person name="Lorenzon L."/>
            <person name="Mandel J.R."/>
            <person name="Marage G."/>
            <person name="Marchand G."/>
            <person name="Marquand E."/>
            <person name="Bret-Mestries E."/>
            <person name="Morien E."/>
            <person name="Nambeesan S."/>
            <person name="Nguyen T."/>
            <person name="Pegot-Espagnet P."/>
            <person name="Pouilly N."/>
            <person name="Raftis F."/>
            <person name="Sallet E."/>
            <person name="Schiex T."/>
            <person name="Thomas J."/>
            <person name="Vandecasteele C."/>
            <person name="Vares D."/>
            <person name="Vear F."/>
            <person name="Vautrin S."/>
            <person name="Crespi M."/>
            <person name="Mangin B."/>
            <person name="Burke J.M."/>
            <person name="Salse J."/>
            <person name="Munos S."/>
            <person name="Vincourt P."/>
            <person name="Rieseberg L.H."/>
            <person name="Langlade N.B."/>
        </authorList>
    </citation>
    <scope>NUCLEOTIDE SEQUENCE [LARGE SCALE GENOMIC DNA]</scope>
    <source>
        <strain evidence="14">cv. SF193</strain>
        <tissue evidence="12">Leaves</tissue>
    </source>
</reference>
<organism evidence="13 14">
    <name type="scientific">Helianthus annuus</name>
    <name type="common">Common sunflower</name>
    <dbReference type="NCBI Taxonomy" id="4232"/>
    <lineage>
        <taxon>Eukaryota</taxon>
        <taxon>Viridiplantae</taxon>
        <taxon>Streptophyta</taxon>
        <taxon>Embryophyta</taxon>
        <taxon>Tracheophyta</taxon>
        <taxon>Spermatophyta</taxon>
        <taxon>Magnoliopsida</taxon>
        <taxon>eudicotyledons</taxon>
        <taxon>Gunneridae</taxon>
        <taxon>Pentapetalae</taxon>
        <taxon>asterids</taxon>
        <taxon>campanulids</taxon>
        <taxon>Asterales</taxon>
        <taxon>Asteraceae</taxon>
        <taxon>Asteroideae</taxon>
        <taxon>Heliantheae alliance</taxon>
        <taxon>Heliantheae</taxon>
        <taxon>Helianthus</taxon>
    </lineage>
</organism>
<sequence length="522" mass="59502">MFSIKNQNITPSSSLLTMEFPYLLTTLLFLASYLLTTRLRRQSSTLPPTVFPSLPIIGHLYLLKPPIYRTLAKLSAKHGPILRLQLGYRHALVISSPAVVEECLNKNDIIFANRPKMLYGKIIGVNYTSLGWSPYGENWRHLRRIAAIEVLSIHRLNEFHDIRVDEARLLIRKLLSSFNSGSSQVTMKYVFYELTLNVIMRMICGKRYFGGDNPELEEEGKRFREMLEETFVLAASSNIGDYLPVFSWLWLNRLEKKLIKLQEKREAFFQGLIEQLRKSKGTEDANKKKTMIELLLTLQETEPEYYTDTMIRNFVLALLAAGSDTSAGTMEWVMAVLLNHPQVLKKAQNEIDNVIGNNRLVDESDIPNLPYLRCIINETLRLYPAGPLLVPHEASSDCVVGGYNIPRGTMLIVNLWAIHHDPMVWDDPEMFKPERFEGLEGTRDGFKLFPFGSGRRSCPGEALAIRMLGMALGSIIQCFDWERTSEELVDMTEGPGVTMPKAIPLVAKFKPRQEMTNLLSEL</sequence>
<keyword evidence="3 9" id="KW-0349">Heme</keyword>
<dbReference type="STRING" id="4232.A0A251VG65"/>
<dbReference type="Pfam" id="PF00067">
    <property type="entry name" value="p450"/>
    <property type="match status" value="1"/>
</dbReference>
<dbReference type="InterPro" id="IPR001128">
    <property type="entry name" value="Cyt_P450"/>
</dbReference>
<keyword evidence="4 9" id="KW-0479">Metal-binding</keyword>
<feature type="binding site" description="axial binding residue" evidence="9">
    <location>
        <position position="458"/>
    </location>
    <ligand>
        <name>heme</name>
        <dbReference type="ChEBI" id="CHEBI:30413"/>
    </ligand>
    <ligandPart>
        <name>Fe</name>
        <dbReference type="ChEBI" id="CHEBI:18248"/>
    </ligandPart>
</feature>
<dbReference type="PANTHER" id="PTHR47947">
    <property type="entry name" value="CYTOCHROME P450 82C3-RELATED"/>
    <property type="match status" value="1"/>
</dbReference>
<feature type="transmembrane region" description="Helical" evidence="11">
    <location>
        <begin position="20"/>
        <end position="36"/>
    </location>
</feature>
<dbReference type="FunFam" id="1.10.630.10:FF:000023">
    <property type="entry name" value="Cytochrome P450 family protein"/>
    <property type="match status" value="1"/>
</dbReference>
<evidence type="ECO:0000313" key="12">
    <source>
        <dbReference type="EMBL" id="KAF5817587.1"/>
    </source>
</evidence>
<dbReference type="Proteomes" id="UP000215914">
    <property type="component" value="Chromosome 2"/>
</dbReference>
<comment type="subcellular location">
    <subcellularLocation>
        <location evidence="1">Membrane</location>
    </subcellularLocation>
</comment>
<evidence type="ECO:0000256" key="3">
    <source>
        <dbReference type="ARBA" id="ARBA00022617"/>
    </source>
</evidence>
<dbReference type="GO" id="GO:0016705">
    <property type="term" value="F:oxidoreductase activity, acting on paired donors, with incorporation or reduction of molecular oxygen"/>
    <property type="evidence" value="ECO:0007669"/>
    <property type="project" value="InterPro"/>
</dbReference>
<evidence type="ECO:0000256" key="4">
    <source>
        <dbReference type="ARBA" id="ARBA00022723"/>
    </source>
</evidence>
<evidence type="ECO:0000313" key="13">
    <source>
        <dbReference type="EMBL" id="OTG33922.1"/>
    </source>
</evidence>
<dbReference type="Gramene" id="mRNA:HanXRQr2_Chr02g0054771">
    <property type="protein sequence ID" value="mRNA:HanXRQr2_Chr02g0054771"/>
    <property type="gene ID" value="HanXRQr2_Chr02g0054771"/>
</dbReference>
<evidence type="ECO:0000313" key="14">
    <source>
        <dbReference type="Proteomes" id="UP000215914"/>
    </source>
</evidence>
<dbReference type="GO" id="GO:0004497">
    <property type="term" value="F:monooxygenase activity"/>
    <property type="evidence" value="ECO:0000318"/>
    <property type="project" value="GO_Central"/>
</dbReference>
<dbReference type="InterPro" id="IPR017972">
    <property type="entry name" value="Cyt_P450_CS"/>
</dbReference>
<evidence type="ECO:0000256" key="2">
    <source>
        <dbReference type="ARBA" id="ARBA00010617"/>
    </source>
</evidence>
<proteinExistence type="inferred from homology"/>
<keyword evidence="11" id="KW-0812">Transmembrane</keyword>
<dbReference type="PRINTS" id="PR00385">
    <property type="entry name" value="P450"/>
</dbReference>
<dbReference type="PRINTS" id="PR00463">
    <property type="entry name" value="EP450I"/>
</dbReference>
<dbReference type="InterPro" id="IPR002401">
    <property type="entry name" value="Cyt_P450_E_grp-I"/>
</dbReference>
<keyword evidence="14" id="KW-1185">Reference proteome</keyword>
<evidence type="ECO:0000256" key="10">
    <source>
        <dbReference type="RuleBase" id="RU000461"/>
    </source>
</evidence>
<evidence type="ECO:0000256" key="6">
    <source>
        <dbReference type="ARBA" id="ARBA00023004"/>
    </source>
</evidence>
<evidence type="ECO:0000256" key="7">
    <source>
        <dbReference type="ARBA" id="ARBA00023033"/>
    </source>
</evidence>
<dbReference type="PANTHER" id="PTHR47947:SF24">
    <property type="entry name" value="ISOFLAVONE 2'-HYDROXYLASE-LIKE"/>
    <property type="match status" value="1"/>
</dbReference>
<dbReference type="AlphaFoldDB" id="A0A251VG65"/>
<dbReference type="CDD" id="cd20653">
    <property type="entry name" value="CYP81"/>
    <property type="match status" value="1"/>
</dbReference>
<reference evidence="13" key="2">
    <citation type="submission" date="2017-02" db="EMBL/GenBank/DDBJ databases">
        <title>Sunflower complete genome.</title>
        <authorList>
            <person name="Langlade N."/>
            <person name="Munos S."/>
        </authorList>
    </citation>
    <scope>NUCLEOTIDE SEQUENCE [LARGE SCALE GENOMIC DNA]</scope>
    <source>
        <tissue evidence="13">Leaves</tissue>
    </source>
</reference>
<evidence type="ECO:0000256" key="1">
    <source>
        <dbReference type="ARBA" id="ARBA00004370"/>
    </source>
</evidence>